<keyword evidence="1" id="KW-0732">Signal</keyword>
<sequence length="214" mass="23776">MLFPRLFLRACAAGLFWAASTAAIAQSLPAPVEFYFDEDRTATQPVVFLKGPDDAVVDRLAKLLERDPRAYQPMLQLAGIAMKGGREELGRSLYQRAIDAMGSNNRLERSARWHYGWSLHRAGDDKGALEQWAQIAHNGPTRGGWVPTTLALGLWKLGRKDEAVKWYAAAVRTQPQSWSSPTDIASLLPDWSEADRASLIEVQHAWAANPPAWP</sequence>
<name>A0A344J7D0_9GAMM</name>
<accession>A0A344J7D0</accession>
<evidence type="ECO:0000313" key="2">
    <source>
        <dbReference type="EMBL" id="AXA84940.1"/>
    </source>
</evidence>
<keyword evidence="3" id="KW-1185">Reference proteome</keyword>
<organism evidence="2 3">
    <name type="scientific">Solilutibacter oculi</name>
    <dbReference type="NCBI Taxonomy" id="2698682"/>
    <lineage>
        <taxon>Bacteria</taxon>
        <taxon>Pseudomonadati</taxon>
        <taxon>Pseudomonadota</taxon>
        <taxon>Gammaproteobacteria</taxon>
        <taxon>Lysobacterales</taxon>
        <taxon>Lysobacteraceae</taxon>
        <taxon>Solilutibacter</taxon>
    </lineage>
</organism>
<dbReference type="InterPro" id="IPR011990">
    <property type="entry name" value="TPR-like_helical_dom_sf"/>
</dbReference>
<evidence type="ECO:0008006" key="4">
    <source>
        <dbReference type="Google" id="ProtNLM"/>
    </source>
</evidence>
<dbReference type="KEGG" id="lue:DCD74_09850"/>
<dbReference type="Proteomes" id="UP000251842">
    <property type="component" value="Chromosome"/>
</dbReference>
<proteinExistence type="predicted"/>
<dbReference type="EMBL" id="CP029556">
    <property type="protein sequence ID" value="AXA84940.1"/>
    <property type="molecule type" value="Genomic_DNA"/>
</dbReference>
<gene>
    <name evidence="2" type="ORF">DCD74_09850</name>
</gene>
<dbReference type="OrthoDB" id="5974438at2"/>
<evidence type="ECO:0000313" key="3">
    <source>
        <dbReference type="Proteomes" id="UP000251842"/>
    </source>
</evidence>
<reference evidence="3" key="1">
    <citation type="submission" date="2018-05" db="EMBL/GenBank/DDBJ databases">
        <title>Luteimonas pekinense sp. nov., isolated from human Meibomian gland secretions, Beijing, China.</title>
        <authorList>
            <person name="Wen T."/>
            <person name="Bai H."/>
            <person name="Lv H."/>
        </authorList>
    </citation>
    <scope>NUCLEOTIDE SEQUENCE [LARGE SCALE GENOMIC DNA]</scope>
    <source>
        <strain evidence="3">83-4</strain>
    </source>
</reference>
<feature type="chain" id="PRO_5016675167" description="Tetratricopeptide repeat protein" evidence="1">
    <location>
        <begin position="26"/>
        <end position="214"/>
    </location>
</feature>
<dbReference type="SUPFAM" id="SSF48452">
    <property type="entry name" value="TPR-like"/>
    <property type="match status" value="1"/>
</dbReference>
<protein>
    <recommendedName>
        <fullName evidence="4">Tetratricopeptide repeat protein</fullName>
    </recommendedName>
</protein>
<feature type="signal peptide" evidence="1">
    <location>
        <begin position="1"/>
        <end position="25"/>
    </location>
</feature>
<dbReference type="RefSeq" id="WP_112927152.1">
    <property type="nucleotide sequence ID" value="NZ_CP029556.1"/>
</dbReference>
<dbReference type="AlphaFoldDB" id="A0A344J7D0"/>
<evidence type="ECO:0000256" key="1">
    <source>
        <dbReference type="SAM" id="SignalP"/>
    </source>
</evidence>
<dbReference type="Gene3D" id="1.25.40.10">
    <property type="entry name" value="Tetratricopeptide repeat domain"/>
    <property type="match status" value="1"/>
</dbReference>